<accession>A0A8C0FW54</accession>
<dbReference type="Pfam" id="PF07114">
    <property type="entry name" value="TMEM126"/>
    <property type="match status" value="1"/>
</dbReference>
<dbReference type="OMA" id="GDLHCET"/>
<dbReference type="InterPro" id="IPR009801">
    <property type="entry name" value="TMEM126"/>
</dbReference>
<dbReference type="PANTHER" id="PTHR16296:SF2">
    <property type="entry name" value="TRANSMEMBRANE PROTEIN 126A"/>
    <property type="match status" value="1"/>
</dbReference>
<organism evidence="7 8">
    <name type="scientific">Chelonoidis abingdonii</name>
    <name type="common">Abingdon island giant tortoise</name>
    <name type="synonym">Testudo abingdonii</name>
    <dbReference type="NCBI Taxonomy" id="106734"/>
    <lineage>
        <taxon>Eukaryota</taxon>
        <taxon>Metazoa</taxon>
        <taxon>Chordata</taxon>
        <taxon>Craniata</taxon>
        <taxon>Vertebrata</taxon>
        <taxon>Euteleostomi</taxon>
        <taxon>Archelosauria</taxon>
        <taxon>Testudinata</taxon>
        <taxon>Testudines</taxon>
        <taxon>Cryptodira</taxon>
        <taxon>Durocryptodira</taxon>
        <taxon>Testudinoidea</taxon>
        <taxon>Testudinidae</taxon>
        <taxon>Chelonoidis</taxon>
    </lineage>
</organism>
<feature type="transmembrane region" description="Helical" evidence="6">
    <location>
        <begin position="93"/>
        <end position="112"/>
    </location>
</feature>
<dbReference type="AlphaFoldDB" id="A0A8C0FW54"/>
<keyword evidence="5 6" id="KW-0472">Membrane</keyword>
<comment type="subcellular location">
    <subcellularLocation>
        <location evidence="1">Mitochondrion membrane</location>
        <topology evidence="1">Multi-pass membrane protein</topology>
    </subcellularLocation>
</comment>
<keyword evidence="4" id="KW-0496">Mitochondrion</keyword>
<evidence type="ECO:0000256" key="2">
    <source>
        <dbReference type="ARBA" id="ARBA00022692"/>
    </source>
</evidence>
<dbReference type="GO" id="GO:0032981">
    <property type="term" value="P:mitochondrial respiratory chain complex I assembly"/>
    <property type="evidence" value="ECO:0007669"/>
    <property type="project" value="TreeGrafter"/>
</dbReference>
<dbReference type="GO" id="GO:0031966">
    <property type="term" value="C:mitochondrial membrane"/>
    <property type="evidence" value="ECO:0007669"/>
    <property type="project" value="UniProtKB-SubCell"/>
</dbReference>
<evidence type="ECO:0000313" key="8">
    <source>
        <dbReference type="Proteomes" id="UP000694404"/>
    </source>
</evidence>
<evidence type="ECO:0000313" key="7">
    <source>
        <dbReference type="Ensembl" id="ENSCABP00000000145.1"/>
    </source>
</evidence>
<evidence type="ECO:0000256" key="6">
    <source>
        <dbReference type="SAM" id="Phobius"/>
    </source>
</evidence>
<protein>
    <submittedName>
        <fullName evidence="7">Transmembrane protein 126A</fullName>
    </submittedName>
</protein>
<feature type="transmembrane region" description="Helical" evidence="6">
    <location>
        <begin position="62"/>
        <end position="81"/>
    </location>
</feature>
<evidence type="ECO:0000256" key="1">
    <source>
        <dbReference type="ARBA" id="ARBA00004225"/>
    </source>
</evidence>
<evidence type="ECO:0000256" key="4">
    <source>
        <dbReference type="ARBA" id="ARBA00023128"/>
    </source>
</evidence>
<sequence>MSLNQNCLVSHFMIQSLKMSGREVELNSLQENARLRRMKKMDALLNKFVRLPEADQKLFTHGSYFLGINGGFCGLIANSFFRRILNVTEARIASCLPMAVLPFLTTAAIYRSAVTQPLISGDLMCATCAIVRGGLIGSVIGGLYPIFLAIPINAGLAARYSSAPLPGKENMLRFWIQVSQPVFKKMSFAILLQAGFGIYLSSRQYGIFMKMLQLPETSSNPEELKD</sequence>
<evidence type="ECO:0000256" key="5">
    <source>
        <dbReference type="ARBA" id="ARBA00023136"/>
    </source>
</evidence>
<keyword evidence="8" id="KW-1185">Reference proteome</keyword>
<keyword evidence="3 6" id="KW-1133">Transmembrane helix</keyword>
<keyword evidence="2 6" id="KW-0812">Transmembrane</keyword>
<proteinExistence type="predicted"/>
<dbReference type="Ensembl" id="ENSCABT00000000162.1">
    <property type="protein sequence ID" value="ENSCABP00000000145.1"/>
    <property type="gene ID" value="ENSCABG00000000133.1"/>
</dbReference>
<name>A0A8C0FW54_CHEAB</name>
<evidence type="ECO:0000256" key="3">
    <source>
        <dbReference type="ARBA" id="ARBA00022989"/>
    </source>
</evidence>
<dbReference type="Proteomes" id="UP000694404">
    <property type="component" value="Unplaced"/>
</dbReference>
<dbReference type="PANTHER" id="PTHR16296">
    <property type="entry name" value="UNCHARACTERIZED HYPOTHALAMUS PROTEIN HT007"/>
    <property type="match status" value="1"/>
</dbReference>
<dbReference type="GeneTree" id="ENSGT00520000055616"/>
<reference evidence="7" key="2">
    <citation type="submission" date="2025-09" db="UniProtKB">
        <authorList>
            <consortium name="Ensembl"/>
        </authorList>
    </citation>
    <scope>IDENTIFICATION</scope>
</reference>
<reference evidence="7" key="1">
    <citation type="submission" date="2025-08" db="UniProtKB">
        <authorList>
            <consortium name="Ensembl"/>
        </authorList>
    </citation>
    <scope>IDENTIFICATION</scope>
</reference>